<gene>
    <name evidence="2" type="ORF">SDC9_83755</name>
</gene>
<dbReference type="InterPro" id="IPR053369">
    <property type="entry name" value="SrfA-induced_signal"/>
</dbReference>
<dbReference type="PROSITE" id="PS51257">
    <property type="entry name" value="PROKAR_LIPOPROTEIN"/>
    <property type="match status" value="1"/>
</dbReference>
<dbReference type="InterPro" id="IPR011042">
    <property type="entry name" value="6-blade_b-propeller_TolB-like"/>
</dbReference>
<dbReference type="SUPFAM" id="SSF63825">
    <property type="entry name" value="YWTD domain"/>
    <property type="match status" value="1"/>
</dbReference>
<protein>
    <recommendedName>
        <fullName evidence="1">Prolow-density lipoprotein receptor-related protein 1-like beta-propeller domain-containing protein</fullName>
    </recommendedName>
</protein>
<dbReference type="Gene3D" id="2.120.10.30">
    <property type="entry name" value="TolB, C-terminal domain"/>
    <property type="match status" value="1"/>
</dbReference>
<evidence type="ECO:0000313" key="2">
    <source>
        <dbReference type="EMBL" id="MPM37149.1"/>
    </source>
</evidence>
<proteinExistence type="predicted"/>
<dbReference type="PANTHER" id="PTHR32256">
    <property type="match status" value="1"/>
</dbReference>
<organism evidence="2">
    <name type="scientific">bioreactor metagenome</name>
    <dbReference type="NCBI Taxonomy" id="1076179"/>
    <lineage>
        <taxon>unclassified sequences</taxon>
        <taxon>metagenomes</taxon>
        <taxon>ecological metagenomes</taxon>
    </lineage>
</organism>
<comment type="caution">
    <text evidence="2">The sequence shown here is derived from an EMBL/GenBank/DDBJ whole genome shotgun (WGS) entry which is preliminary data.</text>
</comment>
<accession>A0A644Z917</accession>
<name>A0A644Z917_9ZZZZ</name>
<reference evidence="2" key="1">
    <citation type="submission" date="2019-08" db="EMBL/GenBank/DDBJ databases">
        <authorList>
            <person name="Kucharzyk K."/>
            <person name="Murdoch R.W."/>
            <person name="Higgins S."/>
            <person name="Loffler F."/>
        </authorList>
    </citation>
    <scope>NUCLEOTIDE SEQUENCE</scope>
</reference>
<dbReference type="EMBL" id="VSSQ01007843">
    <property type="protein sequence ID" value="MPM37149.1"/>
    <property type="molecule type" value="Genomic_DNA"/>
</dbReference>
<dbReference type="InterPro" id="IPR032485">
    <property type="entry name" value="LRP1-like_beta_prop"/>
</dbReference>
<dbReference type="Pfam" id="PF16472">
    <property type="entry name" value="DUF5050"/>
    <property type="match status" value="1"/>
</dbReference>
<feature type="domain" description="Prolow-density lipoprotein receptor-related protein 1-like beta-propeller" evidence="1">
    <location>
        <begin position="178"/>
        <end position="373"/>
    </location>
</feature>
<evidence type="ECO:0000259" key="1">
    <source>
        <dbReference type="Pfam" id="PF16472"/>
    </source>
</evidence>
<sequence length="451" mass="49038">MKRLGVGLLALIFAFSFAACSAPADAADNAADVTPTAEIAAVSDDPLTGIRSAATIEEVAPYHKAALETGDYATALVCAERMLEIDPASQDALNALTEAKVALLQQGVDDLNASITDGLSSVADPAAYAEFVSRLLEGTDFTIDLPFVSDYGAAENANTSGITFSNLVQRGVYTAWQGGLLTAQADWIYFSAPSEDWAIYKISEGGANRTRLGEACGCYLNVVGDWLFYCNTADGNRIYKMRTNGNESQKVSDDPGVYLAVVDDWMYYTLESENENLYRARLDGSERTMLSGDPMREAYCADGVLYAARRDGDGLYRANPDASDPAVISTRNAGCYFAYDGWIYLVSEDHGLAIFRIRPDGTGEEELLRTDVNIAAFTLTKDKLIVTGRLGKDLQEGITVFDLETMESGVFLACWCEGLYTDKLDNVYFIDCEDNTWHWINAETGETGALN</sequence>
<dbReference type="PANTHER" id="PTHR32256:SF17">
    <property type="entry name" value="EGF-LIKE DOMAIN-CONTAINING PROTEIN"/>
    <property type="match status" value="1"/>
</dbReference>
<dbReference type="AlphaFoldDB" id="A0A644Z917"/>